<gene>
    <name evidence="1" type="ORF">KPL78_27170</name>
</gene>
<evidence type="ECO:0000313" key="1">
    <source>
        <dbReference type="EMBL" id="MBW6401562.1"/>
    </source>
</evidence>
<dbReference type="EMBL" id="JAHYBZ010000012">
    <property type="protein sequence ID" value="MBW6401562.1"/>
    <property type="molecule type" value="Genomic_DNA"/>
</dbReference>
<dbReference type="Proteomes" id="UP001196565">
    <property type="component" value="Unassembled WGS sequence"/>
</dbReference>
<dbReference type="RefSeq" id="WP_219766322.1">
    <property type="nucleotide sequence ID" value="NZ_JAHYBZ010000012.1"/>
</dbReference>
<keyword evidence="2" id="KW-1185">Reference proteome</keyword>
<protein>
    <submittedName>
        <fullName evidence="1">Uncharacterized protein</fullName>
    </submittedName>
</protein>
<sequence length="220" mass="24341">MDLAEIMATERDSLLGEYALGGVPPYAAVDALDEVMRTPSMLRIPHPCWFAACPDVPPGLARVQSCPSLGYRFLWCHADNDDYRSDYLAFANAEYGAGLTELPQTLHVDHLFNRERARALGLHWVRMVLLPRGVNTSHGAGYEKSRTNGLIGTAGRPRGVDEVNLLKLCGLRTPRKGMPLPSDIYAHASRMADIFGLSVEDIIRNIEYLMEVAAFEPAED</sequence>
<comment type="caution">
    <text evidence="1">The sequence shown here is derived from an EMBL/GenBank/DDBJ whole genome shotgun (WGS) entry which is preliminary data.</text>
</comment>
<reference evidence="1 2" key="1">
    <citation type="submission" date="2021-07" db="EMBL/GenBank/DDBJ databases">
        <authorList>
            <person name="So Y."/>
        </authorList>
    </citation>
    <scope>NUCLEOTIDE SEQUENCE [LARGE SCALE GENOMIC DNA]</scope>
    <source>
        <strain evidence="1 2">HJA6</strain>
    </source>
</reference>
<evidence type="ECO:0000313" key="2">
    <source>
        <dbReference type="Proteomes" id="UP001196565"/>
    </source>
</evidence>
<organism evidence="1 2">
    <name type="scientific">Roseomonas alba</name>
    <dbReference type="NCBI Taxonomy" id="2846776"/>
    <lineage>
        <taxon>Bacteria</taxon>
        <taxon>Pseudomonadati</taxon>
        <taxon>Pseudomonadota</taxon>
        <taxon>Alphaproteobacteria</taxon>
        <taxon>Acetobacterales</taxon>
        <taxon>Roseomonadaceae</taxon>
        <taxon>Roseomonas</taxon>
    </lineage>
</organism>
<proteinExistence type="predicted"/>
<name>A0ABS7AGW1_9PROT</name>
<accession>A0ABS7AGW1</accession>